<dbReference type="AlphaFoldDB" id="A0A7Z2S8D0"/>
<dbReference type="EMBL" id="CP047895">
    <property type="protein sequence ID" value="QHL91276.1"/>
    <property type="molecule type" value="Genomic_DNA"/>
</dbReference>
<keyword evidence="1" id="KW-0812">Transmembrane</keyword>
<keyword evidence="3" id="KW-1185">Reference proteome</keyword>
<evidence type="ECO:0000256" key="1">
    <source>
        <dbReference type="SAM" id="Phobius"/>
    </source>
</evidence>
<organism evidence="2 3">
    <name type="scientific">Sphingomonas changnyeongensis</name>
    <dbReference type="NCBI Taxonomy" id="2698679"/>
    <lineage>
        <taxon>Bacteria</taxon>
        <taxon>Pseudomonadati</taxon>
        <taxon>Pseudomonadota</taxon>
        <taxon>Alphaproteobacteria</taxon>
        <taxon>Sphingomonadales</taxon>
        <taxon>Sphingomonadaceae</taxon>
        <taxon>Sphingomonas</taxon>
    </lineage>
</organism>
<feature type="transmembrane region" description="Helical" evidence="1">
    <location>
        <begin position="22"/>
        <end position="44"/>
    </location>
</feature>
<sequence>MLAAFLATMVWATLYVARGDGIQFSALIIGVVTFVICTAASIAWERIYRAALLRRDRA</sequence>
<accession>A0A7Z2S8D0</accession>
<evidence type="ECO:0000313" key="2">
    <source>
        <dbReference type="EMBL" id="QHL91276.1"/>
    </source>
</evidence>
<protein>
    <submittedName>
        <fullName evidence="2">Uncharacterized protein</fullName>
    </submittedName>
</protein>
<dbReference type="KEGG" id="schy:GVO57_11215"/>
<reference evidence="2 3" key="1">
    <citation type="submission" date="2020-01" db="EMBL/GenBank/DDBJ databases">
        <title>Sphingomonas sp. C33 whole genome sequece.</title>
        <authorList>
            <person name="Park C."/>
        </authorList>
    </citation>
    <scope>NUCLEOTIDE SEQUENCE [LARGE SCALE GENOMIC DNA]</scope>
    <source>
        <strain evidence="2 3">C33</strain>
    </source>
</reference>
<name>A0A7Z2S8D0_9SPHN</name>
<keyword evidence="1" id="KW-0472">Membrane</keyword>
<gene>
    <name evidence="2" type="ORF">GVO57_11215</name>
</gene>
<evidence type="ECO:0000313" key="3">
    <source>
        <dbReference type="Proteomes" id="UP000464468"/>
    </source>
</evidence>
<dbReference type="Proteomes" id="UP000464468">
    <property type="component" value="Chromosome"/>
</dbReference>
<keyword evidence="1" id="KW-1133">Transmembrane helix</keyword>
<dbReference type="RefSeq" id="WP_160593206.1">
    <property type="nucleotide sequence ID" value="NZ_CP047895.1"/>
</dbReference>
<proteinExistence type="predicted"/>